<name>A0AA88WFP8_9ASTE</name>
<dbReference type="InterPro" id="IPR021109">
    <property type="entry name" value="Peptidase_aspartic_dom_sf"/>
</dbReference>
<dbReference type="Gene3D" id="2.40.70.10">
    <property type="entry name" value="Acid Proteases"/>
    <property type="match status" value="1"/>
</dbReference>
<dbReference type="EMBL" id="JAVXUP010000486">
    <property type="protein sequence ID" value="KAK3026802.1"/>
    <property type="molecule type" value="Genomic_DNA"/>
</dbReference>
<reference evidence="1" key="1">
    <citation type="submission" date="2022-12" db="EMBL/GenBank/DDBJ databases">
        <title>Draft genome assemblies for two species of Escallonia (Escalloniales).</title>
        <authorList>
            <person name="Chanderbali A."/>
            <person name="Dervinis C."/>
            <person name="Anghel I."/>
            <person name="Soltis D."/>
            <person name="Soltis P."/>
            <person name="Zapata F."/>
        </authorList>
    </citation>
    <scope>NUCLEOTIDE SEQUENCE</scope>
    <source>
        <strain evidence="1">UCBG64.0493</strain>
        <tissue evidence="1">Leaf</tissue>
    </source>
</reference>
<dbReference type="AlphaFoldDB" id="A0AA88WFP8"/>
<proteinExistence type="predicted"/>
<evidence type="ECO:0000313" key="2">
    <source>
        <dbReference type="Proteomes" id="UP001188597"/>
    </source>
</evidence>
<evidence type="ECO:0000313" key="1">
    <source>
        <dbReference type="EMBL" id="KAK3026802.1"/>
    </source>
</evidence>
<organism evidence="1 2">
    <name type="scientific">Escallonia herrerae</name>
    <dbReference type="NCBI Taxonomy" id="1293975"/>
    <lineage>
        <taxon>Eukaryota</taxon>
        <taxon>Viridiplantae</taxon>
        <taxon>Streptophyta</taxon>
        <taxon>Embryophyta</taxon>
        <taxon>Tracheophyta</taxon>
        <taxon>Spermatophyta</taxon>
        <taxon>Magnoliopsida</taxon>
        <taxon>eudicotyledons</taxon>
        <taxon>Gunneridae</taxon>
        <taxon>Pentapetalae</taxon>
        <taxon>asterids</taxon>
        <taxon>campanulids</taxon>
        <taxon>Escalloniales</taxon>
        <taxon>Escalloniaceae</taxon>
        <taxon>Escallonia</taxon>
    </lineage>
</organism>
<gene>
    <name evidence="1" type="ORF">RJ639_041460</name>
</gene>
<dbReference type="Proteomes" id="UP001188597">
    <property type="component" value="Unassembled WGS sequence"/>
</dbReference>
<sequence>MMSEVGTRDVTACDHKAHGGPKRGCFYCAGLYYGRYCLHNGKMIVFLEKNKGSKGDSSSSDGEARMGALQMVNVFVHKSKEEAAKRKNSKKRRGLLYPKVDVAEKTQEALVDTRATHNFMSPWVAKWLGLKLNKDWSWFTAVYADERSTKGFVKNVNLRISGWTGRPTSTSST</sequence>
<protein>
    <submittedName>
        <fullName evidence="1">Uncharacterized protein</fullName>
    </submittedName>
</protein>
<keyword evidence="2" id="KW-1185">Reference proteome</keyword>
<accession>A0AA88WFP8</accession>
<dbReference type="SUPFAM" id="SSF50630">
    <property type="entry name" value="Acid proteases"/>
    <property type="match status" value="1"/>
</dbReference>
<comment type="caution">
    <text evidence="1">The sequence shown here is derived from an EMBL/GenBank/DDBJ whole genome shotgun (WGS) entry which is preliminary data.</text>
</comment>